<evidence type="ECO:0000313" key="2">
    <source>
        <dbReference type="Proteomes" id="UP001530400"/>
    </source>
</evidence>
<keyword evidence="2" id="KW-1185">Reference proteome</keyword>
<proteinExistence type="predicted"/>
<name>A0ABD3P2F0_9STRA</name>
<evidence type="ECO:0000313" key="1">
    <source>
        <dbReference type="EMBL" id="KAL3781724.1"/>
    </source>
</evidence>
<gene>
    <name evidence="1" type="ORF">ACHAWO_005808</name>
</gene>
<dbReference type="Proteomes" id="UP001530400">
    <property type="component" value="Unassembled WGS sequence"/>
</dbReference>
<protein>
    <submittedName>
        <fullName evidence="1">Uncharacterized protein</fullName>
    </submittedName>
</protein>
<organism evidence="1 2">
    <name type="scientific">Cyclotella atomus</name>
    <dbReference type="NCBI Taxonomy" id="382360"/>
    <lineage>
        <taxon>Eukaryota</taxon>
        <taxon>Sar</taxon>
        <taxon>Stramenopiles</taxon>
        <taxon>Ochrophyta</taxon>
        <taxon>Bacillariophyta</taxon>
        <taxon>Coscinodiscophyceae</taxon>
        <taxon>Thalassiosirophycidae</taxon>
        <taxon>Stephanodiscales</taxon>
        <taxon>Stephanodiscaceae</taxon>
        <taxon>Cyclotella</taxon>
    </lineage>
</organism>
<dbReference type="AlphaFoldDB" id="A0ABD3P2F0"/>
<sequence length="137" mass="15147">MGSCRPIASASSCECCVQGAGAVSDSISPLYKNIQGSGMSDKEWWQEVLVFAKQLFVDVASGVGRPNSESSMAVHDLVLLQERRRLLKGPTCGMWVEHPKTVYSCTYVYREREAEAIRSLASKFNTPTLLLSIAMYY</sequence>
<reference evidence="1 2" key="1">
    <citation type="submission" date="2024-10" db="EMBL/GenBank/DDBJ databases">
        <title>Updated reference genomes for cyclostephanoid diatoms.</title>
        <authorList>
            <person name="Roberts W.R."/>
            <person name="Alverson A.J."/>
        </authorList>
    </citation>
    <scope>NUCLEOTIDE SEQUENCE [LARGE SCALE GENOMIC DNA]</scope>
    <source>
        <strain evidence="1 2">AJA010-31</strain>
    </source>
</reference>
<comment type="caution">
    <text evidence="1">The sequence shown here is derived from an EMBL/GenBank/DDBJ whole genome shotgun (WGS) entry which is preliminary data.</text>
</comment>
<dbReference type="EMBL" id="JALLPJ020000833">
    <property type="protein sequence ID" value="KAL3781724.1"/>
    <property type="molecule type" value="Genomic_DNA"/>
</dbReference>
<accession>A0ABD3P2F0</accession>